<dbReference type="InterPro" id="IPR050109">
    <property type="entry name" value="HTH-type_TetR-like_transc_reg"/>
</dbReference>
<keyword evidence="3" id="KW-0804">Transcription</keyword>
<dbReference type="RefSeq" id="WP_021594231.1">
    <property type="nucleotide sequence ID" value="NZ_CP083237.1"/>
</dbReference>
<dbReference type="GO" id="GO:0003700">
    <property type="term" value="F:DNA-binding transcription factor activity"/>
    <property type="evidence" value="ECO:0007669"/>
    <property type="project" value="TreeGrafter"/>
</dbReference>
<keyword evidence="1" id="KW-0805">Transcription regulation</keyword>
<dbReference type="InterPro" id="IPR009057">
    <property type="entry name" value="Homeodomain-like_sf"/>
</dbReference>
<evidence type="ECO:0000313" key="7">
    <source>
        <dbReference type="EMBL" id="SFO63889.1"/>
    </source>
</evidence>
<evidence type="ECO:0000256" key="4">
    <source>
        <dbReference type="PROSITE-ProRule" id="PRU00335"/>
    </source>
</evidence>
<dbReference type="PANTHER" id="PTHR30055">
    <property type="entry name" value="HTH-TYPE TRANSCRIPTIONAL REGULATOR RUTR"/>
    <property type="match status" value="1"/>
</dbReference>
<evidence type="ECO:0000313" key="8">
    <source>
        <dbReference type="Proteomes" id="UP000183413"/>
    </source>
</evidence>
<feature type="domain" description="HTH tetR-type" evidence="6">
    <location>
        <begin position="26"/>
        <end position="86"/>
    </location>
</feature>
<dbReference type="InParanoid" id="A0A1I5ITZ5"/>
<feature type="compositionally biased region" description="Low complexity" evidence="5">
    <location>
        <begin position="1"/>
        <end position="10"/>
    </location>
</feature>
<dbReference type="PROSITE" id="PS01081">
    <property type="entry name" value="HTH_TETR_1"/>
    <property type="match status" value="1"/>
</dbReference>
<gene>
    <name evidence="7" type="ORF">SAMN04489713_10859</name>
</gene>
<dbReference type="PRINTS" id="PR00455">
    <property type="entry name" value="HTHTETR"/>
</dbReference>
<dbReference type="Pfam" id="PF17754">
    <property type="entry name" value="TetR_C_14"/>
    <property type="match status" value="1"/>
</dbReference>
<name>A0A1I5ITZ5_9ACTN</name>
<protein>
    <submittedName>
        <fullName evidence="7">DNA-binding transcriptional regulator, AcrR family</fullName>
    </submittedName>
</protein>
<dbReference type="Proteomes" id="UP000183413">
    <property type="component" value="Unassembled WGS sequence"/>
</dbReference>
<dbReference type="InterPro" id="IPR041347">
    <property type="entry name" value="MftR_C"/>
</dbReference>
<dbReference type="STRING" id="1993.SAMN04489713_10859"/>
<dbReference type="GeneID" id="99655731"/>
<evidence type="ECO:0000256" key="2">
    <source>
        <dbReference type="ARBA" id="ARBA00023125"/>
    </source>
</evidence>
<evidence type="ECO:0000259" key="6">
    <source>
        <dbReference type="PROSITE" id="PS50977"/>
    </source>
</evidence>
<dbReference type="AlphaFoldDB" id="A0A1I5ITZ5"/>
<evidence type="ECO:0000256" key="3">
    <source>
        <dbReference type="ARBA" id="ARBA00023163"/>
    </source>
</evidence>
<dbReference type="InterPro" id="IPR001647">
    <property type="entry name" value="HTH_TetR"/>
</dbReference>
<feature type="DNA-binding region" description="H-T-H motif" evidence="4">
    <location>
        <begin position="49"/>
        <end position="68"/>
    </location>
</feature>
<keyword evidence="2 4" id="KW-0238">DNA-binding</keyword>
<accession>A0A1I5ITZ5</accession>
<evidence type="ECO:0000256" key="5">
    <source>
        <dbReference type="SAM" id="MobiDB-lite"/>
    </source>
</evidence>
<feature type="region of interest" description="Disordered" evidence="5">
    <location>
        <begin position="1"/>
        <end position="26"/>
    </location>
</feature>
<dbReference type="Pfam" id="PF00440">
    <property type="entry name" value="TetR_N"/>
    <property type="match status" value="1"/>
</dbReference>
<dbReference type="OrthoDB" id="3296001at2"/>
<dbReference type="Gene3D" id="1.10.10.60">
    <property type="entry name" value="Homeodomain-like"/>
    <property type="match status" value="1"/>
</dbReference>
<dbReference type="PANTHER" id="PTHR30055:SF238">
    <property type="entry name" value="MYCOFACTOCIN BIOSYNTHESIS TRANSCRIPTIONAL REGULATOR MFTR-RELATED"/>
    <property type="match status" value="1"/>
</dbReference>
<evidence type="ECO:0000256" key="1">
    <source>
        <dbReference type="ARBA" id="ARBA00023015"/>
    </source>
</evidence>
<dbReference type="InterPro" id="IPR023772">
    <property type="entry name" value="DNA-bd_HTH_TetR-type_CS"/>
</dbReference>
<dbReference type="Gene3D" id="1.10.357.10">
    <property type="entry name" value="Tetracycline Repressor, domain 2"/>
    <property type="match status" value="1"/>
</dbReference>
<dbReference type="eggNOG" id="COG1309">
    <property type="taxonomic scope" value="Bacteria"/>
</dbReference>
<dbReference type="SUPFAM" id="SSF46689">
    <property type="entry name" value="Homeodomain-like"/>
    <property type="match status" value="1"/>
</dbReference>
<proteinExistence type="predicted"/>
<reference evidence="7 8" key="1">
    <citation type="submission" date="2016-10" db="EMBL/GenBank/DDBJ databases">
        <authorList>
            <person name="de Groot N.N."/>
        </authorList>
    </citation>
    <scope>NUCLEOTIDE SEQUENCE [LARGE SCALE GENOMIC DNA]</scope>
    <source>
        <strain evidence="7 8">DSM 43067</strain>
    </source>
</reference>
<dbReference type="EMBL" id="FOVH01000008">
    <property type="protein sequence ID" value="SFO63889.1"/>
    <property type="molecule type" value="Genomic_DNA"/>
</dbReference>
<sequence>MTATAPETGSTGPGPQPPGRRERKKQRTREALVDAAFTLFAEKGFDATTVEEIADAVDVSSRTFFRYFASKEDVALTFQEEQTRAVMAALAERPPDEPIMTALRHTVVEIARACEAGELGFEPGRFECMLTMMSDSPSLMAGSLEHAQRKQALLVEIIGRRMGLDPDEDLRPHVVAAATTCAFQASADVASRLGGKFSTLSETVDQAFAILENGLNEPSRPAG</sequence>
<organism evidence="7 8">
    <name type="scientific">Actinomadura madurae</name>
    <dbReference type="NCBI Taxonomy" id="1993"/>
    <lineage>
        <taxon>Bacteria</taxon>
        <taxon>Bacillati</taxon>
        <taxon>Actinomycetota</taxon>
        <taxon>Actinomycetes</taxon>
        <taxon>Streptosporangiales</taxon>
        <taxon>Thermomonosporaceae</taxon>
        <taxon>Actinomadura</taxon>
    </lineage>
</organism>
<keyword evidence="8" id="KW-1185">Reference proteome</keyword>
<dbReference type="GO" id="GO:0000976">
    <property type="term" value="F:transcription cis-regulatory region binding"/>
    <property type="evidence" value="ECO:0007669"/>
    <property type="project" value="TreeGrafter"/>
</dbReference>
<dbReference type="PROSITE" id="PS50977">
    <property type="entry name" value="HTH_TETR_2"/>
    <property type="match status" value="1"/>
</dbReference>